<comment type="caution">
    <text evidence="1">The sequence shown here is derived from an EMBL/GenBank/DDBJ whole genome shotgun (WGS) entry which is preliminary data.</text>
</comment>
<accession>U7QH95</accession>
<evidence type="ECO:0000313" key="1">
    <source>
        <dbReference type="EMBL" id="ERT05811.1"/>
    </source>
</evidence>
<keyword evidence="2" id="KW-1185">Reference proteome</keyword>
<reference evidence="1 2" key="1">
    <citation type="journal article" date="2013" name="Front. Microbiol.">
        <title>Comparative genomic analyses of the cyanobacterium, Lyngbya aestuarii BL J, a powerful hydrogen producer.</title>
        <authorList>
            <person name="Kothari A."/>
            <person name="Vaughn M."/>
            <person name="Garcia-Pichel F."/>
        </authorList>
    </citation>
    <scope>NUCLEOTIDE SEQUENCE [LARGE SCALE GENOMIC DNA]</scope>
    <source>
        <strain evidence="1 2">BL J</strain>
    </source>
</reference>
<name>U7QH95_9CYAN</name>
<gene>
    <name evidence="1" type="ORF">M595_4213</name>
</gene>
<protein>
    <submittedName>
        <fullName evidence="1">Uncharacterized protein</fullName>
    </submittedName>
</protein>
<organism evidence="1 2">
    <name type="scientific">Lyngbya aestuarii BL J</name>
    <dbReference type="NCBI Taxonomy" id="1348334"/>
    <lineage>
        <taxon>Bacteria</taxon>
        <taxon>Bacillati</taxon>
        <taxon>Cyanobacteriota</taxon>
        <taxon>Cyanophyceae</taxon>
        <taxon>Oscillatoriophycideae</taxon>
        <taxon>Oscillatoriales</taxon>
        <taxon>Microcoleaceae</taxon>
        <taxon>Lyngbya</taxon>
    </lineage>
</organism>
<proteinExistence type="predicted"/>
<dbReference type="EMBL" id="AUZM01000048">
    <property type="protein sequence ID" value="ERT05811.1"/>
    <property type="molecule type" value="Genomic_DNA"/>
</dbReference>
<dbReference type="AlphaFoldDB" id="U7QH95"/>
<evidence type="ECO:0000313" key="2">
    <source>
        <dbReference type="Proteomes" id="UP000017127"/>
    </source>
</evidence>
<dbReference type="Proteomes" id="UP000017127">
    <property type="component" value="Unassembled WGS sequence"/>
</dbReference>
<sequence length="49" mass="5597">MNIERKASGIKPDQQVKWVVFCELFTQGSSVSFVNRLAIGSNYRYTSLK</sequence>